<reference evidence="2" key="1">
    <citation type="journal article" date="2016" name="BMC Genomics">
        <title>Genome sequence and comparative analysis of clavicipitaceous insect-pathogenic fungus Aschersonia badia with Metarhizium spp.</title>
        <authorList>
            <person name="Agrawal Y."/>
            <person name="Narwani T."/>
            <person name="Subramanian S."/>
        </authorList>
    </citation>
    <scope>NUCLEOTIDE SEQUENCE</scope>
    <source>
        <strain evidence="2">MTCC 10142</strain>
    </source>
</reference>
<dbReference type="Pfam" id="PF06722">
    <property type="entry name" value="EryCIII-like_C"/>
    <property type="match status" value="1"/>
</dbReference>
<proteinExistence type="predicted"/>
<protein>
    <recommendedName>
        <fullName evidence="1">Erythromycin biosynthesis protein CIII-like C-terminal domain-containing protein</fullName>
    </recommendedName>
</protein>
<dbReference type="PANTHER" id="PTHR21015">
    <property type="entry name" value="UDP-N-ACETYLGLUCOSAMINE--N-ACETYLMURAMYL-(PENTAPEPTIDE) PYROPHOSPHORYL-UNDECAPRENOL N-ACETYLGLUCOSAMINE TRANSFERASE 1"/>
    <property type="match status" value="1"/>
</dbReference>
<organism evidence="2">
    <name type="scientific">Hypocrella siamensis</name>
    <dbReference type="NCBI Taxonomy" id="696354"/>
    <lineage>
        <taxon>Eukaryota</taxon>
        <taxon>Fungi</taxon>
        <taxon>Dikarya</taxon>
        <taxon>Ascomycota</taxon>
        <taxon>Pezizomycotina</taxon>
        <taxon>Sordariomycetes</taxon>
        <taxon>Hypocreomycetidae</taxon>
        <taxon>Hypocreales</taxon>
        <taxon>Clavicipitaceae</taxon>
        <taxon>Hypocrella</taxon>
    </lineage>
</organism>
<dbReference type="SUPFAM" id="SSF53756">
    <property type="entry name" value="UDP-Glycosyltransferase/glycogen phosphorylase"/>
    <property type="match status" value="1"/>
</dbReference>
<dbReference type="EMBL" id="KU202666">
    <property type="protein sequence ID" value="ANH56576.1"/>
    <property type="molecule type" value="Genomic_DNA"/>
</dbReference>
<evidence type="ECO:0000259" key="1">
    <source>
        <dbReference type="Pfam" id="PF06722"/>
    </source>
</evidence>
<accession>A0A173GNG4</accession>
<name>A0A173GNG4_9HYPO</name>
<feature type="non-terminal residue" evidence="2">
    <location>
        <position position="462"/>
    </location>
</feature>
<dbReference type="GO" id="GO:0016757">
    <property type="term" value="F:glycosyltransferase activity"/>
    <property type="evidence" value="ECO:0007669"/>
    <property type="project" value="TreeGrafter"/>
</dbReference>
<dbReference type="PANTHER" id="PTHR21015:SF22">
    <property type="entry name" value="GLYCOSYLTRANSFERASE"/>
    <property type="match status" value="1"/>
</dbReference>
<dbReference type="InterPro" id="IPR010610">
    <property type="entry name" value="EryCIII-like_C"/>
</dbReference>
<dbReference type="AlphaFoldDB" id="A0A173GNG4"/>
<dbReference type="Gene3D" id="3.40.50.2000">
    <property type="entry name" value="Glycogen Phosphorylase B"/>
    <property type="match status" value="2"/>
</dbReference>
<feature type="domain" description="Erythromycin biosynthesis protein CIII-like C-terminal" evidence="1">
    <location>
        <begin position="318"/>
        <end position="444"/>
    </location>
</feature>
<sequence length="462" mass="50608">MGIMEPDPKKPLLLFTSFPAEGHTGPLLAIAKHMVLQNYPVVYVSNLSRKDKITSLGAELIEAEYGFAEMTGVDGDAEEQILLEAVPVRIKRQYSLLADIVFNSMGQRVDAVESALELLRRREPVRQIIVVEDIVNMSTMPYRHGRALPAGFDKMPKTVGISTHPLMRHSRDTGPFLLGLPPDATDSGRLRNTALNDLVVLGPMQPLLEAWAEAMLKCGCATVTDGNPISAMYDYHDATLMLCSPSLEYPMSDLPSRLHFVGCLPHRGVDSKTVYPGWWPEVSQAHTRGIKAVFVSQGTFNIKDMNELIIPTLTALAGREDVLVIATLGAKGAQLDLAYPVPANARVTDYIPYDAILPYTSVFVSNAGYGAFGHAVMNGVPAVFAGETEDKLEVAKRAEWAGFAYNVDTQTPSPEQVRHGVDTVLANDAYKKRALELKEENEAMDALTRIESHIASFAEMNL</sequence>
<evidence type="ECO:0000313" key="2">
    <source>
        <dbReference type="EMBL" id="ANH56576.1"/>
    </source>
</evidence>